<evidence type="ECO:0000313" key="7">
    <source>
        <dbReference type="Proteomes" id="UP000316517"/>
    </source>
</evidence>
<dbReference type="GO" id="GO:0005829">
    <property type="term" value="C:cytosol"/>
    <property type="evidence" value="ECO:0007669"/>
    <property type="project" value="TreeGrafter"/>
</dbReference>
<accession>A0A523TFH7</accession>
<dbReference type="GO" id="GO:0019464">
    <property type="term" value="P:glycine decarboxylation via glycine cleavage system"/>
    <property type="evidence" value="ECO:0007669"/>
    <property type="project" value="UniProtKB-UniRule"/>
</dbReference>
<evidence type="ECO:0000256" key="3">
    <source>
        <dbReference type="HAMAP-Rule" id="MF_00272"/>
    </source>
</evidence>
<dbReference type="NCBIfam" id="NF002270">
    <property type="entry name" value="PRK01202.1"/>
    <property type="match status" value="1"/>
</dbReference>
<feature type="modified residue" description="N6-lipoyllysine" evidence="3 4">
    <location>
        <position position="69"/>
    </location>
</feature>
<dbReference type="PANTHER" id="PTHR11715:SF3">
    <property type="entry name" value="GLYCINE CLEAVAGE SYSTEM H PROTEIN-RELATED"/>
    <property type="match status" value="1"/>
</dbReference>
<organism evidence="6 7">
    <name type="scientific">Aerophobetes bacterium</name>
    <dbReference type="NCBI Taxonomy" id="2030807"/>
    <lineage>
        <taxon>Bacteria</taxon>
        <taxon>Candidatus Aerophobota</taxon>
    </lineage>
</organism>
<dbReference type="Proteomes" id="UP000316517">
    <property type="component" value="Unassembled WGS sequence"/>
</dbReference>
<dbReference type="Gene3D" id="2.40.50.100">
    <property type="match status" value="1"/>
</dbReference>
<protein>
    <recommendedName>
        <fullName evidence="3">Glycine cleavage system H protein</fullName>
    </recommendedName>
</protein>
<dbReference type="EMBL" id="SOJT01000098">
    <property type="protein sequence ID" value="TET29074.1"/>
    <property type="molecule type" value="Genomic_DNA"/>
</dbReference>
<evidence type="ECO:0000313" key="6">
    <source>
        <dbReference type="EMBL" id="TET29074.1"/>
    </source>
</evidence>
<comment type="function">
    <text evidence="3">The glycine cleavage system catalyzes the degradation of glycine. The H protein shuttles the methylamine group of glycine from the P protein to the T protein.</text>
</comment>
<dbReference type="InterPro" id="IPR033753">
    <property type="entry name" value="GCV_H/Fam206"/>
</dbReference>
<sequence>MAKVEEYDMPDELYYHKEFMWVRVEGEEAVVGLNDFSQKLAGEISYIEMPEEGDEVKQDEAIGSYETGKWLGKLYAPVSGEVTAMNEEVEDEPTLVNKDPYGEGWLFKIKMGDPAQLDNLMKGEEAIEWLKGEIAKHAKEKK</sequence>
<comment type="subunit">
    <text evidence="3">The glycine cleavage system is composed of four proteins: P, T, L and H.</text>
</comment>
<dbReference type="GO" id="GO:0009249">
    <property type="term" value="P:protein lipoylation"/>
    <property type="evidence" value="ECO:0007669"/>
    <property type="project" value="TreeGrafter"/>
</dbReference>
<dbReference type="InterPro" id="IPR017453">
    <property type="entry name" value="GCV_H_sub"/>
</dbReference>
<dbReference type="PANTHER" id="PTHR11715">
    <property type="entry name" value="GLYCINE CLEAVAGE SYSTEM H PROTEIN"/>
    <property type="match status" value="1"/>
</dbReference>
<evidence type="ECO:0000256" key="1">
    <source>
        <dbReference type="ARBA" id="ARBA00009249"/>
    </source>
</evidence>
<evidence type="ECO:0000259" key="5">
    <source>
        <dbReference type="PROSITE" id="PS50968"/>
    </source>
</evidence>
<dbReference type="CDD" id="cd06848">
    <property type="entry name" value="GCS_H"/>
    <property type="match status" value="1"/>
</dbReference>
<comment type="caution">
    <text evidence="6">The sequence shown here is derived from an EMBL/GenBank/DDBJ whole genome shotgun (WGS) entry which is preliminary data.</text>
</comment>
<comment type="similarity">
    <text evidence="1 3">Belongs to the GcvH family.</text>
</comment>
<evidence type="ECO:0000256" key="2">
    <source>
        <dbReference type="ARBA" id="ARBA00022823"/>
    </source>
</evidence>
<proteinExistence type="inferred from homology"/>
<dbReference type="GO" id="GO:0005960">
    <property type="term" value="C:glycine cleavage complex"/>
    <property type="evidence" value="ECO:0007669"/>
    <property type="project" value="InterPro"/>
</dbReference>
<name>A0A523TFH7_UNCAE</name>
<reference evidence="6 7" key="1">
    <citation type="submission" date="2019-03" db="EMBL/GenBank/DDBJ databases">
        <title>Metabolic potential of uncultured bacteria and archaea associated with petroleum seepage in deep-sea sediments.</title>
        <authorList>
            <person name="Dong X."/>
            <person name="Hubert C."/>
        </authorList>
    </citation>
    <scope>NUCLEOTIDE SEQUENCE [LARGE SCALE GENOMIC DNA]</scope>
    <source>
        <strain evidence="6">E44_bin3</strain>
    </source>
</reference>
<dbReference type="InterPro" id="IPR011053">
    <property type="entry name" value="Single_hybrid_motif"/>
</dbReference>
<dbReference type="PROSITE" id="PS50968">
    <property type="entry name" value="BIOTINYL_LIPOYL"/>
    <property type="match status" value="1"/>
</dbReference>
<keyword evidence="2 3" id="KW-0450">Lipoyl</keyword>
<feature type="domain" description="Lipoyl-binding" evidence="5">
    <location>
        <begin position="28"/>
        <end position="110"/>
    </location>
</feature>
<dbReference type="NCBIfam" id="TIGR00527">
    <property type="entry name" value="gcvH"/>
    <property type="match status" value="1"/>
</dbReference>
<evidence type="ECO:0000256" key="4">
    <source>
        <dbReference type="PIRSR" id="PIRSR617453-50"/>
    </source>
</evidence>
<dbReference type="InterPro" id="IPR000089">
    <property type="entry name" value="Biotin_lipoyl"/>
</dbReference>
<dbReference type="SUPFAM" id="SSF51230">
    <property type="entry name" value="Single hybrid motif"/>
    <property type="match status" value="1"/>
</dbReference>
<dbReference type="AlphaFoldDB" id="A0A523TFH7"/>
<gene>
    <name evidence="3 6" type="primary">gcvH</name>
    <name evidence="6" type="ORF">E3J68_02430</name>
</gene>
<comment type="cofactor">
    <cofactor evidence="3">
        <name>(R)-lipoate</name>
        <dbReference type="ChEBI" id="CHEBI:83088"/>
    </cofactor>
    <text evidence="3">Binds 1 lipoyl cofactor covalently.</text>
</comment>
<dbReference type="Pfam" id="PF01597">
    <property type="entry name" value="GCV_H"/>
    <property type="match status" value="1"/>
</dbReference>
<dbReference type="InterPro" id="IPR002930">
    <property type="entry name" value="GCV_H"/>
</dbReference>
<dbReference type="HAMAP" id="MF_00272">
    <property type="entry name" value="GcvH"/>
    <property type="match status" value="1"/>
</dbReference>